<dbReference type="OMA" id="WEKSIAV"/>
<dbReference type="SMART" id="SM00453">
    <property type="entry name" value="WSN"/>
    <property type="match status" value="1"/>
</dbReference>
<accession>E3MSK5</accession>
<dbReference type="InterPro" id="IPR003125">
    <property type="entry name" value="WSN"/>
</dbReference>
<gene>
    <name evidence="3" type="ORF">CRE_16205</name>
</gene>
<dbReference type="Pfam" id="PF02206">
    <property type="entry name" value="WSN"/>
    <property type="match status" value="1"/>
</dbReference>
<evidence type="ECO:0000256" key="1">
    <source>
        <dbReference type="SAM" id="SignalP"/>
    </source>
</evidence>
<dbReference type="OrthoDB" id="5876120at2759"/>
<feature type="signal peptide" evidence="1">
    <location>
        <begin position="1"/>
        <end position="25"/>
    </location>
</feature>
<dbReference type="Proteomes" id="UP000008281">
    <property type="component" value="Unassembled WGS sequence"/>
</dbReference>
<organism evidence="4">
    <name type="scientific">Caenorhabditis remanei</name>
    <name type="common">Caenorhabditis vulgaris</name>
    <dbReference type="NCBI Taxonomy" id="31234"/>
    <lineage>
        <taxon>Eukaryota</taxon>
        <taxon>Metazoa</taxon>
        <taxon>Ecdysozoa</taxon>
        <taxon>Nematoda</taxon>
        <taxon>Chromadorea</taxon>
        <taxon>Rhabditida</taxon>
        <taxon>Rhabditina</taxon>
        <taxon>Rhabditomorpha</taxon>
        <taxon>Rhabditoidea</taxon>
        <taxon>Rhabditidae</taxon>
        <taxon>Peloderinae</taxon>
        <taxon>Caenorhabditis</taxon>
    </lineage>
</organism>
<dbReference type="STRING" id="31234.E3MSK5"/>
<evidence type="ECO:0000313" key="4">
    <source>
        <dbReference type="Proteomes" id="UP000008281"/>
    </source>
</evidence>
<dbReference type="HOGENOM" id="CLU_010019_0_0_1"/>
<reference evidence="3" key="1">
    <citation type="submission" date="2007-07" db="EMBL/GenBank/DDBJ databases">
        <title>PCAP assembly of the Caenorhabditis remanei genome.</title>
        <authorList>
            <consortium name="The Caenorhabditis remanei Sequencing Consortium"/>
            <person name="Wilson R.K."/>
        </authorList>
    </citation>
    <scope>NUCLEOTIDE SEQUENCE [LARGE SCALE GENOMIC DNA]</scope>
    <source>
        <strain evidence="3">PB4641</strain>
    </source>
</reference>
<proteinExistence type="predicted"/>
<dbReference type="InParanoid" id="E3MSK5"/>
<dbReference type="eggNOG" id="ENOG502SZZP">
    <property type="taxonomic scope" value="Eukaryota"/>
</dbReference>
<dbReference type="PANTHER" id="PTHR31227:SF1">
    <property type="entry name" value="DOMAIN OF UNKNOWN FUNCTION WSN DOMAIN-CONTAINING PROTEIN"/>
    <property type="match status" value="1"/>
</dbReference>
<name>E3MSK5_CAERE</name>
<dbReference type="EMBL" id="DS268473">
    <property type="protein sequence ID" value="EFP08376.1"/>
    <property type="molecule type" value="Genomic_DNA"/>
</dbReference>
<evidence type="ECO:0000313" key="3">
    <source>
        <dbReference type="EMBL" id="EFP08376.1"/>
    </source>
</evidence>
<keyword evidence="1" id="KW-0732">Signal</keyword>
<dbReference type="PANTHER" id="PTHR31227">
    <property type="entry name" value="PROTEIN CBG15697"/>
    <property type="match status" value="1"/>
</dbReference>
<sequence>MKVPSFTRFVVIITAIVSTSVPINAIESLDLSFVNKGFKNQNSSNVIDRLAATARVITAITLQNGLSDKSISVDDVIAELLNFEPQELKNLETVDKKAVENFLKKLEDFKFVDAVTADVAKALGNTYKFKEVWSQTGDTIKLPNDSEYKKLDNIKNLQVSDLDKLDFKLAMGVLNQSVLTETNVVEVKNHLNSITTKIESIKGNVDIDGLINILNQLKSLHFIAQVFTIYGEISEFNNIGKTTSDGLVQELGELKDLVAQSKSSSLDSLAKLVSSRYVHYPIDRMYTSGFINGYKDLNLLSVDEGNVWLFNSTTLRNMKGIYQLSQTTPRLKKLDEEWNKMVSLEMYKSIRDIASLQKSMLSITDVPSWADVEQFIKDVKDCAKATYPVSYVRDLKAISANTNILLKKMTTIRGALQSVEKLKTEYIPKLTTSAPTETIIKVKKLVMKLESDINVLSDGESIVNLDMKTSKSDQITDFKKLFSGNIIAFNCIRDIKSRFGDVTLSAMSLDKIREMKKDAQVTKNVKDTLAGVSTSLKSLGEIRSSFQALKFPPIDDNTIPNALKNVSKPFGETVTALVLGKNLMSKSSDFEMFVGNGYLVEGLVDARISDKFGKNWGDFVRTTENIKTLFTALTELIGKIDGSEKSKIEDVGSLFTNIPNLVDVDLLTDNRLNAVELFVKDEATPEQTKLLDDFQKSLLELSKLNLKFSRFQKSLNSMSDTINKLMGMMSGISSQVSAITIGAVVESEGSS</sequence>
<keyword evidence="4" id="KW-1185">Reference proteome</keyword>
<evidence type="ECO:0000259" key="2">
    <source>
        <dbReference type="SMART" id="SM00453"/>
    </source>
</evidence>
<protein>
    <recommendedName>
        <fullName evidence="2">Domain of unknown function WSN domain-containing protein</fullName>
    </recommendedName>
</protein>
<feature type="chain" id="PRO_5003175500" description="Domain of unknown function WSN domain-containing protein" evidence="1">
    <location>
        <begin position="26"/>
        <end position="751"/>
    </location>
</feature>
<dbReference type="AlphaFoldDB" id="E3MSK5"/>
<feature type="domain" description="Domain of unknown function WSN" evidence="2">
    <location>
        <begin position="41"/>
        <end position="109"/>
    </location>
</feature>